<reference evidence="3" key="1">
    <citation type="submission" date="2022-08" db="EMBL/GenBank/DDBJ databases">
        <authorList>
            <consortium name="DOE Joint Genome Institute"/>
            <person name="Min B."/>
            <person name="Riley R."/>
            <person name="Sierra-Patev S."/>
            <person name="Naranjo-Ortiz M."/>
            <person name="Looney B."/>
            <person name="Konkel Z."/>
            <person name="Slot J.C."/>
            <person name="Sakamoto Y."/>
            <person name="Steenwyk J.L."/>
            <person name="Rokas A."/>
            <person name="Carro J."/>
            <person name="Camarero S."/>
            <person name="Ferreira P."/>
            <person name="Molpeceres G."/>
            <person name="Ruiz-Duenas F.J."/>
            <person name="Serrano A."/>
            <person name="Henrissat B."/>
            <person name="Drula E."/>
            <person name="Hughes K.W."/>
            <person name="Mata J.L."/>
            <person name="Ishikawa N.K."/>
            <person name="Vargas-Isla R."/>
            <person name="Ushijima S."/>
            <person name="Smith C.A."/>
            <person name="Ahrendt S."/>
            <person name="Andreopoulos W."/>
            <person name="He G."/>
            <person name="Labutti K."/>
            <person name="Lipzen A."/>
            <person name="Ng V."/>
            <person name="Sandor L."/>
            <person name="Barry K."/>
            <person name="Martinez A.T."/>
            <person name="Xiao Y."/>
            <person name="Gibbons J.G."/>
            <person name="Terashima K."/>
            <person name="Hibbett D.S."/>
            <person name="Grigoriev I.V."/>
        </authorList>
    </citation>
    <scope>NUCLEOTIDE SEQUENCE</scope>
    <source>
        <strain evidence="3">TFB9207</strain>
    </source>
</reference>
<feature type="region of interest" description="Disordered" evidence="2">
    <location>
        <begin position="243"/>
        <end position="278"/>
    </location>
</feature>
<keyword evidence="4" id="KW-1185">Reference proteome</keyword>
<keyword evidence="1" id="KW-0175">Coiled coil</keyword>
<dbReference type="Proteomes" id="UP001163846">
    <property type="component" value="Unassembled WGS sequence"/>
</dbReference>
<feature type="region of interest" description="Disordered" evidence="2">
    <location>
        <begin position="1"/>
        <end position="32"/>
    </location>
</feature>
<feature type="compositionally biased region" description="Acidic residues" evidence="2">
    <location>
        <begin position="1"/>
        <end position="21"/>
    </location>
</feature>
<sequence length="278" mass="31853">MEEAERDQDETISDDDTDVDNEPVPSSTPLFVRHSLDNLRSTLAGFLVDNTPIKSTSKPPSFSAHRISPKKINSRYSALLETPAETDQELKLRDALIESEARDAARKEAMMGMQAGVILSNIYAVQVNKQLQAKEDKEKSKGKKKLMGDGKAKLFTGDEFYKLCEEHEQHQQKTAEDAVERREAREVHAERLAEWKRENEAIKERNKKKKERYDEAVALWEAEKAKAKAEKRRAGWCKPKWREDFKPESLKPRPKRVAEEDDDDDDDGEGESGDEHED</sequence>
<dbReference type="AlphaFoldDB" id="A0AA38NZ82"/>
<name>A0AA38NZ82_9AGAR</name>
<protein>
    <submittedName>
        <fullName evidence="3">Uncharacterized protein</fullName>
    </submittedName>
</protein>
<comment type="caution">
    <text evidence="3">The sequence shown here is derived from an EMBL/GenBank/DDBJ whole genome shotgun (WGS) entry which is preliminary data.</text>
</comment>
<evidence type="ECO:0000313" key="3">
    <source>
        <dbReference type="EMBL" id="KAJ3833321.1"/>
    </source>
</evidence>
<feature type="compositionally biased region" description="Acidic residues" evidence="2">
    <location>
        <begin position="259"/>
        <end position="278"/>
    </location>
</feature>
<dbReference type="EMBL" id="MU806723">
    <property type="protein sequence ID" value="KAJ3833321.1"/>
    <property type="molecule type" value="Genomic_DNA"/>
</dbReference>
<evidence type="ECO:0000256" key="2">
    <source>
        <dbReference type="SAM" id="MobiDB-lite"/>
    </source>
</evidence>
<evidence type="ECO:0000256" key="1">
    <source>
        <dbReference type="SAM" id="Coils"/>
    </source>
</evidence>
<evidence type="ECO:0000313" key="4">
    <source>
        <dbReference type="Proteomes" id="UP001163846"/>
    </source>
</evidence>
<proteinExistence type="predicted"/>
<feature type="coiled-coil region" evidence="1">
    <location>
        <begin position="185"/>
        <end position="230"/>
    </location>
</feature>
<accession>A0AA38NZ82</accession>
<gene>
    <name evidence="3" type="ORF">F5878DRAFT_546786</name>
</gene>
<organism evidence="3 4">
    <name type="scientific">Lentinula raphanica</name>
    <dbReference type="NCBI Taxonomy" id="153919"/>
    <lineage>
        <taxon>Eukaryota</taxon>
        <taxon>Fungi</taxon>
        <taxon>Dikarya</taxon>
        <taxon>Basidiomycota</taxon>
        <taxon>Agaricomycotina</taxon>
        <taxon>Agaricomycetes</taxon>
        <taxon>Agaricomycetidae</taxon>
        <taxon>Agaricales</taxon>
        <taxon>Marasmiineae</taxon>
        <taxon>Omphalotaceae</taxon>
        <taxon>Lentinula</taxon>
    </lineage>
</organism>